<dbReference type="GO" id="GO:0003700">
    <property type="term" value="F:DNA-binding transcription factor activity"/>
    <property type="evidence" value="ECO:0007669"/>
    <property type="project" value="InterPro"/>
</dbReference>
<feature type="region of interest" description="Disordered" evidence="9">
    <location>
        <begin position="127"/>
        <end position="147"/>
    </location>
</feature>
<dbReference type="PANTHER" id="PTHR31089:SF72">
    <property type="entry name" value="OS01G0673700 PROTEIN"/>
    <property type="match status" value="1"/>
</dbReference>
<evidence type="ECO:0000256" key="5">
    <source>
        <dbReference type="ARBA" id="ARBA00023125"/>
    </source>
</evidence>
<dbReference type="InterPro" id="IPR045174">
    <property type="entry name" value="Dof"/>
</dbReference>
<keyword evidence="12" id="KW-1185">Reference proteome</keyword>
<dbReference type="PROSITE" id="PS50884">
    <property type="entry name" value="ZF_DOF_2"/>
    <property type="match status" value="1"/>
</dbReference>
<organism evidence="11 12">
    <name type="scientific">Miscanthus lutarioriparius</name>
    <dbReference type="NCBI Taxonomy" id="422564"/>
    <lineage>
        <taxon>Eukaryota</taxon>
        <taxon>Viridiplantae</taxon>
        <taxon>Streptophyta</taxon>
        <taxon>Embryophyta</taxon>
        <taxon>Tracheophyta</taxon>
        <taxon>Spermatophyta</taxon>
        <taxon>Magnoliopsida</taxon>
        <taxon>Liliopsida</taxon>
        <taxon>Poales</taxon>
        <taxon>Poaceae</taxon>
        <taxon>PACMAD clade</taxon>
        <taxon>Panicoideae</taxon>
        <taxon>Andropogonodae</taxon>
        <taxon>Andropogoneae</taxon>
        <taxon>Saccharinae</taxon>
        <taxon>Miscanthus</taxon>
    </lineage>
</organism>
<evidence type="ECO:0000256" key="2">
    <source>
        <dbReference type="ARBA" id="ARBA00022771"/>
    </source>
</evidence>
<comment type="caution">
    <text evidence="11">The sequence shown here is derived from an EMBL/GenBank/DDBJ whole genome shotgun (WGS) entry which is preliminary data.</text>
</comment>
<evidence type="ECO:0000256" key="6">
    <source>
        <dbReference type="ARBA" id="ARBA00023163"/>
    </source>
</evidence>
<evidence type="ECO:0000256" key="9">
    <source>
        <dbReference type="SAM" id="MobiDB-lite"/>
    </source>
</evidence>
<protein>
    <recommendedName>
        <fullName evidence="10">Dof-type domain-containing protein</fullName>
    </recommendedName>
</protein>
<evidence type="ECO:0000313" key="11">
    <source>
        <dbReference type="EMBL" id="CAD6230377.1"/>
    </source>
</evidence>
<sequence length="260" mass="27421">MASHLPDADATGFKLFGKVIQPPDAHHRAADEGAAPPPPPPPPQPTTATDLPPPPPPPPSPPQPPLPLQQAPGAAGSTGGGEPLPCPRCGSRETKFCYFNNYNVRQPRHLCRACRRYWTAGGALRRVASASPGRRRPRPTNVRSASAATAAAAAASSASAAAEEDSFGGQKDAAGPACCDRESSVQFGRQSKSQVADSAMMICWNVGEGNQSFSICPFLMVGSRVLTLRGGVSYYEWYVQVTLNELDDASCEICDNIQLP</sequence>
<feature type="region of interest" description="Disordered" evidence="9">
    <location>
        <begin position="15"/>
        <end position="82"/>
    </location>
</feature>
<keyword evidence="4" id="KW-0805">Transcription regulation</keyword>
<comment type="subcellular location">
    <subcellularLocation>
        <location evidence="8">Nucleus</location>
    </subcellularLocation>
</comment>
<dbReference type="Pfam" id="PF02701">
    <property type="entry name" value="Zn_ribbon_Dof"/>
    <property type="match status" value="1"/>
</dbReference>
<gene>
    <name evidence="11" type="ORF">NCGR_LOCUS20710</name>
</gene>
<dbReference type="OrthoDB" id="1927254at2759"/>
<evidence type="ECO:0000259" key="10">
    <source>
        <dbReference type="PROSITE" id="PS50884"/>
    </source>
</evidence>
<reference evidence="11" key="1">
    <citation type="submission" date="2020-10" db="EMBL/GenBank/DDBJ databases">
        <authorList>
            <person name="Han B."/>
            <person name="Lu T."/>
            <person name="Zhao Q."/>
            <person name="Huang X."/>
            <person name="Zhao Y."/>
        </authorList>
    </citation>
    <scope>NUCLEOTIDE SEQUENCE</scope>
</reference>
<dbReference type="InterPro" id="IPR003851">
    <property type="entry name" value="Znf_Dof"/>
</dbReference>
<keyword evidence="3" id="KW-0862">Zinc</keyword>
<feature type="domain" description="Dof-type" evidence="10">
    <location>
        <begin position="84"/>
        <end position="138"/>
    </location>
</feature>
<evidence type="ECO:0000256" key="4">
    <source>
        <dbReference type="ARBA" id="ARBA00023015"/>
    </source>
</evidence>
<evidence type="ECO:0000313" key="12">
    <source>
        <dbReference type="Proteomes" id="UP000604825"/>
    </source>
</evidence>
<keyword evidence="7 8" id="KW-0539">Nucleus</keyword>
<keyword evidence="6" id="KW-0804">Transcription</keyword>
<evidence type="ECO:0000256" key="8">
    <source>
        <dbReference type="PROSITE-ProRule" id="PRU00071"/>
    </source>
</evidence>
<evidence type="ECO:0000256" key="1">
    <source>
        <dbReference type="ARBA" id="ARBA00022723"/>
    </source>
</evidence>
<feature type="compositionally biased region" description="Pro residues" evidence="9">
    <location>
        <begin position="35"/>
        <end position="67"/>
    </location>
</feature>
<evidence type="ECO:0000256" key="3">
    <source>
        <dbReference type="ARBA" id="ARBA00022833"/>
    </source>
</evidence>
<dbReference type="EMBL" id="CAJGYO010000005">
    <property type="protein sequence ID" value="CAD6230377.1"/>
    <property type="molecule type" value="Genomic_DNA"/>
</dbReference>
<accession>A0A811P156</accession>
<dbReference type="AlphaFoldDB" id="A0A811P156"/>
<dbReference type="GO" id="GO:0005634">
    <property type="term" value="C:nucleus"/>
    <property type="evidence" value="ECO:0007669"/>
    <property type="project" value="UniProtKB-SubCell"/>
</dbReference>
<dbReference type="Proteomes" id="UP000604825">
    <property type="component" value="Unassembled WGS sequence"/>
</dbReference>
<keyword evidence="5 8" id="KW-0238">DNA-binding</keyword>
<proteinExistence type="predicted"/>
<dbReference type="GO" id="GO:0008270">
    <property type="term" value="F:zinc ion binding"/>
    <property type="evidence" value="ECO:0007669"/>
    <property type="project" value="UniProtKB-KW"/>
</dbReference>
<dbReference type="GO" id="GO:0003677">
    <property type="term" value="F:DNA binding"/>
    <property type="evidence" value="ECO:0007669"/>
    <property type="project" value="UniProtKB-UniRule"/>
</dbReference>
<dbReference type="PROSITE" id="PS01361">
    <property type="entry name" value="ZF_DOF_1"/>
    <property type="match status" value="1"/>
</dbReference>
<name>A0A811P156_9POAL</name>
<keyword evidence="1" id="KW-0479">Metal-binding</keyword>
<dbReference type="PANTHER" id="PTHR31089">
    <property type="entry name" value="CYCLIC DOF FACTOR 2"/>
    <property type="match status" value="1"/>
</dbReference>
<keyword evidence="2 8" id="KW-0863">Zinc-finger</keyword>
<evidence type="ECO:0000256" key="7">
    <source>
        <dbReference type="ARBA" id="ARBA00023242"/>
    </source>
</evidence>